<sequence>MHQTLMQFSTIEILQRAGPRDINIGGGDSNSKNMDRRCNTTNNNGRTLATLAEDHELAIIPANVPHRPEILDLAILKGVVLNLSPIETLHCLGSDHLAVLFKLGSFTGEEQRFQMRTIVDVRIMKRPDHQRTVRPVRPSPPTSRTYFGRLQT</sequence>
<dbReference type="Proteomes" id="UP000299102">
    <property type="component" value="Unassembled WGS sequence"/>
</dbReference>
<dbReference type="EMBL" id="BGZK01000003">
    <property type="protein sequence ID" value="GBO99539.1"/>
    <property type="molecule type" value="Genomic_DNA"/>
</dbReference>
<feature type="region of interest" description="Disordered" evidence="1">
    <location>
        <begin position="129"/>
        <end position="152"/>
    </location>
</feature>
<reference evidence="2 3" key="1">
    <citation type="journal article" date="2019" name="Commun. Biol.">
        <title>The bagworm genome reveals a unique fibroin gene that provides high tensile strength.</title>
        <authorList>
            <person name="Kono N."/>
            <person name="Nakamura H."/>
            <person name="Ohtoshi R."/>
            <person name="Tomita M."/>
            <person name="Numata K."/>
            <person name="Arakawa K."/>
        </authorList>
    </citation>
    <scope>NUCLEOTIDE SEQUENCE [LARGE SCALE GENOMIC DNA]</scope>
</reference>
<dbReference type="OrthoDB" id="412981at2759"/>
<protein>
    <submittedName>
        <fullName evidence="2">Uncharacterized protein</fullName>
    </submittedName>
</protein>
<organism evidence="2 3">
    <name type="scientific">Eumeta variegata</name>
    <name type="common">Bagworm moth</name>
    <name type="synonym">Eumeta japonica</name>
    <dbReference type="NCBI Taxonomy" id="151549"/>
    <lineage>
        <taxon>Eukaryota</taxon>
        <taxon>Metazoa</taxon>
        <taxon>Ecdysozoa</taxon>
        <taxon>Arthropoda</taxon>
        <taxon>Hexapoda</taxon>
        <taxon>Insecta</taxon>
        <taxon>Pterygota</taxon>
        <taxon>Neoptera</taxon>
        <taxon>Endopterygota</taxon>
        <taxon>Lepidoptera</taxon>
        <taxon>Glossata</taxon>
        <taxon>Ditrysia</taxon>
        <taxon>Tineoidea</taxon>
        <taxon>Psychidae</taxon>
        <taxon>Oiketicinae</taxon>
        <taxon>Eumeta</taxon>
    </lineage>
</organism>
<proteinExistence type="predicted"/>
<evidence type="ECO:0000313" key="2">
    <source>
        <dbReference type="EMBL" id="GBO99539.1"/>
    </source>
</evidence>
<dbReference type="InterPro" id="IPR036691">
    <property type="entry name" value="Endo/exonu/phosph_ase_sf"/>
</dbReference>
<dbReference type="AlphaFoldDB" id="A0A4C1SEK9"/>
<gene>
    <name evidence="2" type="ORF">EVAR_703_1</name>
</gene>
<keyword evidence="3" id="KW-1185">Reference proteome</keyword>
<evidence type="ECO:0000313" key="3">
    <source>
        <dbReference type="Proteomes" id="UP000299102"/>
    </source>
</evidence>
<accession>A0A4C1SEK9</accession>
<evidence type="ECO:0000256" key="1">
    <source>
        <dbReference type="SAM" id="MobiDB-lite"/>
    </source>
</evidence>
<name>A0A4C1SEK9_EUMVA</name>
<dbReference type="SUPFAM" id="SSF56219">
    <property type="entry name" value="DNase I-like"/>
    <property type="match status" value="1"/>
</dbReference>
<dbReference type="Gene3D" id="3.60.10.10">
    <property type="entry name" value="Endonuclease/exonuclease/phosphatase"/>
    <property type="match status" value="1"/>
</dbReference>
<comment type="caution">
    <text evidence="2">The sequence shown here is derived from an EMBL/GenBank/DDBJ whole genome shotgun (WGS) entry which is preliminary data.</text>
</comment>